<accession>A0ABR1ZXY0</accession>
<evidence type="ECO:0000256" key="1">
    <source>
        <dbReference type="SAM" id="MobiDB-lite"/>
    </source>
</evidence>
<feature type="compositionally biased region" description="Polar residues" evidence="1">
    <location>
        <begin position="55"/>
        <end position="72"/>
    </location>
</feature>
<reference evidence="2 3" key="1">
    <citation type="journal article" date="2024" name="G3 (Bethesda)">
        <title>Genome assembly of Hibiscus sabdariffa L. provides insights into metabolisms of medicinal natural products.</title>
        <authorList>
            <person name="Kim T."/>
        </authorList>
    </citation>
    <scope>NUCLEOTIDE SEQUENCE [LARGE SCALE GENOMIC DNA]</scope>
    <source>
        <strain evidence="2">TK-2024</strain>
        <tissue evidence="2">Old leaves</tissue>
    </source>
</reference>
<name>A0ABR1ZXY0_9ROSI</name>
<comment type="caution">
    <text evidence="2">The sequence shown here is derived from an EMBL/GenBank/DDBJ whole genome shotgun (WGS) entry which is preliminary data.</text>
</comment>
<keyword evidence="3" id="KW-1185">Reference proteome</keyword>
<evidence type="ECO:0000313" key="3">
    <source>
        <dbReference type="Proteomes" id="UP001396334"/>
    </source>
</evidence>
<protein>
    <submittedName>
        <fullName evidence="2">Uncharacterized protein</fullName>
    </submittedName>
</protein>
<proteinExistence type="predicted"/>
<dbReference type="EMBL" id="JBBPBN010000494">
    <property type="protein sequence ID" value="KAK8485572.1"/>
    <property type="molecule type" value="Genomic_DNA"/>
</dbReference>
<evidence type="ECO:0000313" key="2">
    <source>
        <dbReference type="EMBL" id="KAK8485572.1"/>
    </source>
</evidence>
<dbReference type="Proteomes" id="UP001396334">
    <property type="component" value="Unassembled WGS sequence"/>
</dbReference>
<feature type="region of interest" description="Disordered" evidence="1">
    <location>
        <begin position="51"/>
        <end position="86"/>
    </location>
</feature>
<sequence>MSTLDNPSIDAVTIPNGRSPEATITTMVTPTSLERPGSPIPISVQWAQKKGRNLDSANGSSRNVDMSDSSALINGEGKRSTGIRSPMNVSGFVSIQQSTFVQPMAANVSGPISSVESSGVVFEVPPVVTSRPPVLPSPLPPPSAAAACSMHVGTSAQGSFVAISPQSTDHVSIQSHSLEVHSNNVNNVMFPVALVEEVVQGNTPLISSKGVARKEMKSKKKGDRISSKPSLINLVNVISLELDKVAATASKQVAPSPSISAVGVDEVQWRENSTFTVTENVDM</sequence>
<organism evidence="2 3">
    <name type="scientific">Hibiscus sabdariffa</name>
    <name type="common">roselle</name>
    <dbReference type="NCBI Taxonomy" id="183260"/>
    <lineage>
        <taxon>Eukaryota</taxon>
        <taxon>Viridiplantae</taxon>
        <taxon>Streptophyta</taxon>
        <taxon>Embryophyta</taxon>
        <taxon>Tracheophyta</taxon>
        <taxon>Spermatophyta</taxon>
        <taxon>Magnoliopsida</taxon>
        <taxon>eudicotyledons</taxon>
        <taxon>Gunneridae</taxon>
        <taxon>Pentapetalae</taxon>
        <taxon>rosids</taxon>
        <taxon>malvids</taxon>
        <taxon>Malvales</taxon>
        <taxon>Malvaceae</taxon>
        <taxon>Malvoideae</taxon>
        <taxon>Hibiscus</taxon>
    </lineage>
</organism>
<feature type="region of interest" description="Disordered" evidence="1">
    <location>
        <begin position="1"/>
        <end position="22"/>
    </location>
</feature>
<gene>
    <name evidence="2" type="ORF">V6N11_057157</name>
</gene>